<organism evidence="1 2">
    <name type="scientific">Dillenia turbinata</name>
    <dbReference type="NCBI Taxonomy" id="194707"/>
    <lineage>
        <taxon>Eukaryota</taxon>
        <taxon>Viridiplantae</taxon>
        <taxon>Streptophyta</taxon>
        <taxon>Embryophyta</taxon>
        <taxon>Tracheophyta</taxon>
        <taxon>Spermatophyta</taxon>
        <taxon>Magnoliopsida</taxon>
        <taxon>eudicotyledons</taxon>
        <taxon>Gunneridae</taxon>
        <taxon>Pentapetalae</taxon>
        <taxon>Dilleniales</taxon>
        <taxon>Dilleniaceae</taxon>
        <taxon>Dillenia</taxon>
    </lineage>
</organism>
<dbReference type="EMBL" id="JBAMMX010000022">
    <property type="protein sequence ID" value="KAK6918868.1"/>
    <property type="molecule type" value="Genomic_DNA"/>
</dbReference>
<accession>A0AAN8V009</accession>
<gene>
    <name evidence="1" type="ORF">RJ641_017290</name>
</gene>
<evidence type="ECO:0000313" key="1">
    <source>
        <dbReference type="EMBL" id="KAK6918868.1"/>
    </source>
</evidence>
<proteinExistence type="predicted"/>
<name>A0AAN8V009_9MAGN</name>
<dbReference type="Gene3D" id="3.40.50.720">
    <property type="entry name" value="NAD(P)-binding Rossmann-like Domain"/>
    <property type="match status" value="1"/>
</dbReference>
<dbReference type="PANTHER" id="PTHR43205">
    <property type="entry name" value="PROSTAGLANDIN REDUCTASE"/>
    <property type="match status" value="1"/>
</dbReference>
<keyword evidence="2" id="KW-1185">Reference proteome</keyword>
<dbReference type="Proteomes" id="UP001370490">
    <property type="component" value="Unassembled WGS sequence"/>
</dbReference>
<dbReference type="PANTHER" id="PTHR43205:SF80">
    <property type="entry name" value="2-ALKENAL REDUCTASE (NADP(+)-DEPENDENT)-LIKE"/>
    <property type="match status" value="1"/>
</dbReference>
<comment type="caution">
    <text evidence="1">The sequence shown here is derived from an EMBL/GenBank/DDBJ whole genome shotgun (WGS) entry which is preliminary data.</text>
</comment>
<evidence type="ECO:0000313" key="2">
    <source>
        <dbReference type="Proteomes" id="UP001370490"/>
    </source>
</evidence>
<reference evidence="1 2" key="1">
    <citation type="submission" date="2023-12" db="EMBL/GenBank/DDBJ databases">
        <title>A high-quality genome assembly for Dillenia turbinata (Dilleniales).</title>
        <authorList>
            <person name="Chanderbali A."/>
        </authorList>
    </citation>
    <scope>NUCLEOTIDE SEQUENCE [LARGE SCALE GENOMIC DNA]</scope>
    <source>
        <strain evidence="1">LSX21</strain>
        <tissue evidence="1">Leaf</tissue>
    </source>
</reference>
<sequence length="65" mass="7593">MLEAVLNHVNHQARIPLCGMISQYNKDVRMEGFMIGTYLDRFRDFGIQMKNYIKEGKISSKTQEP</sequence>
<protein>
    <submittedName>
        <fullName evidence="1">Uncharacterized protein</fullName>
    </submittedName>
</protein>
<dbReference type="AlphaFoldDB" id="A0AAN8V009"/>
<dbReference type="GO" id="GO:0032440">
    <property type="term" value="F:2-alkenal reductase [NAD(P)H] activity"/>
    <property type="evidence" value="ECO:0007669"/>
    <property type="project" value="TreeGrafter"/>
</dbReference>
<dbReference type="InterPro" id="IPR045010">
    <property type="entry name" value="MDR_fam"/>
</dbReference>